<dbReference type="EMBL" id="CP113836">
    <property type="protein sequence ID" value="WAL68556.1"/>
    <property type="molecule type" value="Genomic_DNA"/>
</dbReference>
<feature type="region of interest" description="Disordered" evidence="1">
    <location>
        <begin position="1"/>
        <end position="21"/>
    </location>
</feature>
<keyword evidence="2" id="KW-0812">Transmembrane</keyword>
<gene>
    <name evidence="3" type="ORF">ORV05_12525</name>
</gene>
<protein>
    <submittedName>
        <fullName evidence="3">Uncharacterized protein</fullName>
    </submittedName>
</protein>
<keyword evidence="4" id="KW-1185">Reference proteome</keyword>
<evidence type="ECO:0000256" key="2">
    <source>
        <dbReference type="SAM" id="Phobius"/>
    </source>
</evidence>
<name>A0ABY7B8S9_9PSEU</name>
<sequence length="109" mass="11652">MSNANPAKQPDPPQTAEQTDVERRAPLLRRGFLLEYTTLGWYVVGIVILAITAISARSVALAGFGLDSLIEIGASTVVIWELSGTSEARQRRALRLIAAAMFALAAGKV</sequence>
<organism evidence="3 4">
    <name type="scientific">Amycolatopsis cynarae</name>
    <dbReference type="NCBI Taxonomy" id="2995223"/>
    <lineage>
        <taxon>Bacteria</taxon>
        <taxon>Bacillati</taxon>
        <taxon>Actinomycetota</taxon>
        <taxon>Actinomycetes</taxon>
        <taxon>Pseudonocardiales</taxon>
        <taxon>Pseudonocardiaceae</taxon>
        <taxon>Amycolatopsis</taxon>
    </lineage>
</organism>
<proteinExistence type="predicted"/>
<dbReference type="Proteomes" id="UP001163203">
    <property type="component" value="Chromosome"/>
</dbReference>
<evidence type="ECO:0000256" key="1">
    <source>
        <dbReference type="SAM" id="MobiDB-lite"/>
    </source>
</evidence>
<dbReference type="RefSeq" id="WP_268758651.1">
    <property type="nucleotide sequence ID" value="NZ_CP113836.1"/>
</dbReference>
<evidence type="ECO:0000313" key="4">
    <source>
        <dbReference type="Proteomes" id="UP001163203"/>
    </source>
</evidence>
<reference evidence="3" key="1">
    <citation type="submission" date="2022-11" db="EMBL/GenBank/DDBJ databases">
        <authorList>
            <person name="Mo P."/>
        </authorList>
    </citation>
    <scope>NUCLEOTIDE SEQUENCE</scope>
    <source>
        <strain evidence="3">HUAS 11-8</strain>
    </source>
</reference>
<accession>A0ABY7B8S9</accession>
<keyword evidence="2" id="KW-1133">Transmembrane helix</keyword>
<feature type="transmembrane region" description="Helical" evidence="2">
    <location>
        <begin position="33"/>
        <end position="54"/>
    </location>
</feature>
<evidence type="ECO:0000313" key="3">
    <source>
        <dbReference type="EMBL" id="WAL68556.1"/>
    </source>
</evidence>
<keyword evidence="2" id="KW-0472">Membrane</keyword>